<dbReference type="CDD" id="cd02440">
    <property type="entry name" value="AdoMet_MTases"/>
    <property type="match status" value="1"/>
</dbReference>
<dbReference type="Pfam" id="PF17125">
    <property type="entry name" value="Methyltr_RsmF_N"/>
    <property type="match status" value="1"/>
</dbReference>
<dbReference type="Proteomes" id="UP000176282">
    <property type="component" value="Unassembled WGS sequence"/>
</dbReference>
<dbReference type="GO" id="GO:0008173">
    <property type="term" value="F:RNA methyltransferase activity"/>
    <property type="evidence" value="ECO:0007669"/>
    <property type="project" value="InterPro"/>
</dbReference>
<dbReference type="InterPro" id="IPR011023">
    <property type="entry name" value="Nop2p"/>
</dbReference>
<dbReference type="GO" id="GO:0003723">
    <property type="term" value="F:RNA binding"/>
    <property type="evidence" value="ECO:0007669"/>
    <property type="project" value="UniProtKB-UniRule"/>
</dbReference>
<dbReference type="AlphaFoldDB" id="A0A1F6MAN5"/>
<comment type="caution">
    <text evidence="9">The sequence shown here is derived from an EMBL/GenBank/DDBJ whole genome shotgun (WGS) entry which is preliminary data.</text>
</comment>
<comment type="similarity">
    <text evidence="1 7">Belongs to the class I-like SAM-binding methyltransferase superfamily. RsmB/NOP family.</text>
</comment>
<dbReference type="Pfam" id="PF01189">
    <property type="entry name" value="Methyltr_RsmB-F"/>
    <property type="match status" value="1"/>
</dbReference>
<evidence type="ECO:0000256" key="4">
    <source>
        <dbReference type="ARBA" id="ARBA00022679"/>
    </source>
</evidence>
<evidence type="ECO:0000256" key="5">
    <source>
        <dbReference type="ARBA" id="ARBA00022691"/>
    </source>
</evidence>
<dbReference type="InterPro" id="IPR031341">
    <property type="entry name" value="Methyltr_RsmF_N"/>
</dbReference>
<feature type="binding site" evidence="7">
    <location>
        <position position="151"/>
    </location>
    <ligand>
        <name>S-adenosyl-L-methionine</name>
        <dbReference type="ChEBI" id="CHEBI:59789"/>
    </ligand>
</feature>
<accession>A0A1F6MAN5</accession>
<reference evidence="9 10" key="1">
    <citation type="journal article" date="2016" name="Nat. Commun.">
        <title>Thousands of microbial genomes shed light on interconnected biogeochemical processes in an aquifer system.</title>
        <authorList>
            <person name="Anantharaman K."/>
            <person name="Brown C.T."/>
            <person name="Hug L.A."/>
            <person name="Sharon I."/>
            <person name="Castelle C.J."/>
            <person name="Probst A.J."/>
            <person name="Thomas B.C."/>
            <person name="Singh A."/>
            <person name="Wilkins M.J."/>
            <person name="Karaoz U."/>
            <person name="Brodie E.L."/>
            <person name="Williams K.H."/>
            <person name="Hubbard S.S."/>
            <person name="Banfield J.F."/>
        </authorList>
    </citation>
    <scope>NUCLEOTIDE SEQUENCE [LARGE SCALE GENOMIC DNA]</scope>
</reference>
<dbReference type="STRING" id="1798680.A3J66_00635"/>
<name>A0A1F6MAN5_9BACT</name>
<keyword evidence="4 7" id="KW-0808">Transferase</keyword>
<dbReference type="Gene3D" id="3.30.70.1170">
    <property type="entry name" value="Sun protein, domain 3"/>
    <property type="match status" value="1"/>
</dbReference>
<dbReference type="InterPro" id="IPR001678">
    <property type="entry name" value="MeTrfase_RsmB-F_NOP2_dom"/>
</dbReference>
<evidence type="ECO:0000256" key="6">
    <source>
        <dbReference type="ARBA" id="ARBA00022884"/>
    </source>
</evidence>
<dbReference type="InterPro" id="IPR029063">
    <property type="entry name" value="SAM-dependent_MTases_sf"/>
</dbReference>
<dbReference type="Gene3D" id="3.40.50.150">
    <property type="entry name" value="Vaccinia Virus protein VP39"/>
    <property type="match status" value="1"/>
</dbReference>
<evidence type="ECO:0000256" key="2">
    <source>
        <dbReference type="ARBA" id="ARBA00022490"/>
    </source>
</evidence>
<protein>
    <recommendedName>
        <fullName evidence="8">SAM-dependent MTase RsmB/NOP-type domain-containing protein</fullName>
    </recommendedName>
</protein>
<dbReference type="PROSITE" id="PS51686">
    <property type="entry name" value="SAM_MT_RSMB_NOP"/>
    <property type="match status" value="1"/>
</dbReference>
<feature type="domain" description="SAM-dependent MTase RsmB/NOP-type" evidence="8">
    <location>
        <begin position="34"/>
        <end position="329"/>
    </location>
</feature>
<gene>
    <name evidence="9" type="ORF">A3J66_00635</name>
</gene>
<keyword evidence="2" id="KW-0963">Cytoplasm</keyword>
<dbReference type="GO" id="GO:0001510">
    <property type="term" value="P:RNA methylation"/>
    <property type="evidence" value="ECO:0007669"/>
    <property type="project" value="InterPro"/>
</dbReference>
<keyword evidence="5 7" id="KW-0949">S-adenosyl-L-methionine</keyword>
<sequence>MGRKKQKKKNLPKGLPETFVERLSGIVGTSQCQQVLKTFIDRPTTFRVNTLKATKAEVMEALADRGFKTKNVSWYGFAFILQPNKTKRELTELDLYTSGKIYIQSLASMVPPLAIGAQPGEQILDLTAAPGSKTSQIAAAMRRQGELVANELNKVRFFRLKANMDTLGVSDEAEGWNFIMRMEDGSALCRQYSEYFDRILVDAPCSGEARFIEGVPKTYGYWNEKKIKRLAFRQHKLLLAAWSALKPGGVLVYSTCTMAPEENEARIDKLVERLGSEVAVEKIDMPGLKTYPPLTSWKGREYSKEVKQTLRVLPTEEIEGFFVARLRKNV</sequence>
<evidence type="ECO:0000256" key="3">
    <source>
        <dbReference type="ARBA" id="ARBA00022603"/>
    </source>
</evidence>
<organism evidence="9 10">
    <name type="scientific">Candidatus Magasanikbacteria bacterium RIFCSPHIGHO2_02_FULL_47_14</name>
    <dbReference type="NCBI Taxonomy" id="1798680"/>
    <lineage>
        <taxon>Bacteria</taxon>
        <taxon>Candidatus Magasanikiibacteriota</taxon>
    </lineage>
</organism>
<keyword evidence="6 7" id="KW-0694">RNA-binding</keyword>
<dbReference type="InterPro" id="IPR049560">
    <property type="entry name" value="MeTrfase_RsmB-F_NOP2_cat"/>
</dbReference>
<keyword evidence="3 7" id="KW-0489">Methyltransferase</keyword>
<dbReference type="SUPFAM" id="SSF53335">
    <property type="entry name" value="S-adenosyl-L-methionine-dependent methyltransferases"/>
    <property type="match status" value="1"/>
</dbReference>
<dbReference type="NCBIfam" id="TIGR00446">
    <property type="entry name" value="nop2p"/>
    <property type="match status" value="1"/>
</dbReference>
<evidence type="ECO:0000313" key="10">
    <source>
        <dbReference type="Proteomes" id="UP000176282"/>
    </source>
</evidence>
<dbReference type="EMBL" id="MFQB01000009">
    <property type="protein sequence ID" value="OGH68707.1"/>
    <property type="molecule type" value="Genomic_DNA"/>
</dbReference>
<evidence type="ECO:0000256" key="1">
    <source>
        <dbReference type="ARBA" id="ARBA00007494"/>
    </source>
</evidence>
<dbReference type="GO" id="GO:0006396">
    <property type="term" value="P:RNA processing"/>
    <property type="evidence" value="ECO:0007669"/>
    <property type="project" value="InterPro"/>
</dbReference>
<dbReference type="PANTHER" id="PTHR22807">
    <property type="entry name" value="NOP2 YEAST -RELATED NOL1/NOP2/FMU SUN DOMAIN-CONTAINING"/>
    <property type="match status" value="1"/>
</dbReference>
<evidence type="ECO:0000259" key="8">
    <source>
        <dbReference type="PROSITE" id="PS51686"/>
    </source>
</evidence>
<feature type="binding site" evidence="7">
    <location>
        <position position="184"/>
    </location>
    <ligand>
        <name>S-adenosyl-L-methionine</name>
        <dbReference type="ChEBI" id="CHEBI:59789"/>
    </ligand>
</feature>
<dbReference type="PROSITE" id="PS01153">
    <property type="entry name" value="NOL1_NOP2_SUN"/>
    <property type="match status" value="1"/>
</dbReference>
<comment type="caution">
    <text evidence="7">Lacks conserved residue(s) required for the propagation of feature annotation.</text>
</comment>
<dbReference type="GO" id="GO:0008757">
    <property type="term" value="F:S-adenosylmethionine-dependent methyltransferase activity"/>
    <property type="evidence" value="ECO:0007669"/>
    <property type="project" value="InterPro"/>
</dbReference>
<feature type="binding site" evidence="7">
    <location>
        <position position="202"/>
    </location>
    <ligand>
        <name>S-adenosyl-L-methionine</name>
        <dbReference type="ChEBI" id="CHEBI:59789"/>
    </ligand>
</feature>
<dbReference type="PANTHER" id="PTHR22807:SF61">
    <property type="entry name" value="NOL1_NOP2_SUN FAMILY PROTEIN _ ANTITERMINATION NUSB DOMAIN-CONTAINING PROTEIN"/>
    <property type="match status" value="1"/>
</dbReference>
<dbReference type="InterPro" id="IPR023267">
    <property type="entry name" value="RCMT"/>
</dbReference>
<dbReference type="InterPro" id="IPR018314">
    <property type="entry name" value="RsmB/NOL1/NOP2-like_CS"/>
</dbReference>
<feature type="active site" description="Nucleophile" evidence="7">
    <location>
        <position position="256"/>
    </location>
</feature>
<evidence type="ECO:0000256" key="7">
    <source>
        <dbReference type="PROSITE-ProRule" id="PRU01023"/>
    </source>
</evidence>
<proteinExistence type="inferred from homology"/>
<evidence type="ECO:0000313" key="9">
    <source>
        <dbReference type="EMBL" id="OGH68707.1"/>
    </source>
</evidence>
<dbReference type="PRINTS" id="PR02008">
    <property type="entry name" value="RCMTFAMILY"/>
</dbReference>